<comment type="caution">
    <text evidence="4">The sequence shown here is derived from an EMBL/GenBank/DDBJ whole genome shotgun (WGS) entry which is preliminary data.</text>
</comment>
<organism evidence="4 5">
    <name type="scientific">Paenibacillus terricola</name>
    <dbReference type="NCBI Taxonomy" id="2763503"/>
    <lineage>
        <taxon>Bacteria</taxon>
        <taxon>Bacillati</taxon>
        <taxon>Bacillota</taxon>
        <taxon>Bacilli</taxon>
        <taxon>Bacillales</taxon>
        <taxon>Paenibacillaceae</taxon>
        <taxon>Paenibacillus</taxon>
    </lineage>
</organism>
<dbReference type="Proteomes" id="UP000609346">
    <property type="component" value="Unassembled WGS sequence"/>
</dbReference>
<name>A0ABR8MWW8_9BACL</name>
<accession>A0ABR8MWW8</accession>
<dbReference type="PROSITE" id="PS50966">
    <property type="entry name" value="ZF_SWIM"/>
    <property type="match status" value="1"/>
</dbReference>
<sequence length="566" mass="64065">MDMDYMLDDGAWRLLLESVAARFDELTIIRGFQYYKQGRVEELALRDDGVHVDARVKDNRMYDVAVDLNDLAASECNCSANRVCSHMAAALMRYAELCNRPIQALVNARTALKSATAGGVARTGAKDKEVAAEATTRTSNSDFGNRGAAPTAPRLDRPVLTEAELTELSVEKWHERFQARCGPMHLHVRTAQDASELIADLQAMRPELPWALEQLFTFNALMFVLERMIKPTHADWRQSGLFMGYHTQLAIDGLRGQARSLLEDKLALAGESSGYWDRLMETADFLRERMLTEDKTLGCFSELYTSFWLYWLGPGSAGSDVLYEVELHKLQAAEAALGPSLSRLPWTLAQCLLLLYLSRDAEARALLARDVSKLMLKLEHLAPLLGVLERAEQWALLRDWLAETGPLIIGFRSEDLAPYGDYWAVVVEQLPEAESAMWSTLQAMLPFSRTVYENALAAHGRWDRWVDLQMCMGQDPLSFRATALKPIEKDAPELLLPFYHQAVERYVLQKNREGYKAATRLLKRLAKLYARLKKGERWEQFIAVFASRNSRLRALQEELRKGGLLS</sequence>
<dbReference type="EMBL" id="JACXZA010000002">
    <property type="protein sequence ID" value="MBD3919410.1"/>
    <property type="molecule type" value="Genomic_DNA"/>
</dbReference>
<evidence type="ECO:0000313" key="5">
    <source>
        <dbReference type="Proteomes" id="UP000609346"/>
    </source>
</evidence>
<feature type="domain" description="SWIM-type" evidence="3">
    <location>
        <begin position="62"/>
        <end position="95"/>
    </location>
</feature>
<proteinExistence type="predicted"/>
<evidence type="ECO:0000313" key="4">
    <source>
        <dbReference type="EMBL" id="MBD3919410.1"/>
    </source>
</evidence>
<keyword evidence="1" id="KW-0862">Zinc</keyword>
<evidence type="ECO:0000256" key="1">
    <source>
        <dbReference type="PROSITE-ProRule" id="PRU00325"/>
    </source>
</evidence>
<dbReference type="InterPro" id="IPR007527">
    <property type="entry name" value="Znf_SWIM"/>
</dbReference>
<protein>
    <recommendedName>
        <fullName evidence="3">SWIM-type domain-containing protein</fullName>
    </recommendedName>
</protein>
<keyword evidence="5" id="KW-1185">Reference proteome</keyword>
<feature type="region of interest" description="Disordered" evidence="2">
    <location>
        <begin position="123"/>
        <end position="156"/>
    </location>
</feature>
<evidence type="ECO:0000259" key="3">
    <source>
        <dbReference type="PROSITE" id="PS50966"/>
    </source>
</evidence>
<evidence type="ECO:0000256" key="2">
    <source>
        <dbReference type="SAM" id="MobiDB-lite"/>
    </source>
</evidence>
<keyword evidence="1" id="KW-0863">Zinc-finger</keyword>
<keyword evidence="1" id="KW-0479">Metal-binding</keyword>
<gene>
    <name evidence="4" type="ORF">H8B09_11660</name>
</gene>
<reference evidence="4 5" key="1">
    <citation type="submission" date="2020-09" db="EMBL/GenBank/DDBJ databases">
        <title>Paenibacillus sp. strain PR3 16S rRNA gene Genome sequencing and assembly.</title>
        <authorList>
            <person name="Kim J."/>
        </authorList>
    </citation>
    <scope>NUCLEOTIDE SEQUENCE [LARGE SCALE GENOMIC DNA]</scope>
    <source>
        <strain evidence="4 5">PR3</strain>
    </source>
</reference>